<protein>
    <submittedName>
        <fullName evidence="5">Ketoacyl-ACP synthase III</fullName>
    </submittedName>
</protein>
<dbReference type="InterPro" id="IPR013751">
    <property type="entry name" value="ACP_syn_III_N"/>
</dbReference>
<evidence type="ECO:0000256" key="2">
    <source>
        <dbReference type="ARBA" id="ARBA00023315"/>
    </source>
</evidence>
<dbReference type="SUPFAM" id="SSF53901">
    <property type="entry name" value="Thiolase-like"/>
    <property type="match status" value="1"/>
</dbReference>
<dbReference type="NCBIfam" id="NF006829">
    <property type="entry name" value="PRK09352.1"/>
    <property type="match status" value="1"/>
</dbReference>
<evidence type="ECO:0000259" key="3">
    <source>
        <dbReference type="Pfam" id="PF08541"/>
    </source>
</evidence>
<dbReference type="InterPro" id="IPR016039">
    <property type="entry name" value="Thiolase-like"/>
</dbReference>
<reference evidence="5 6" key="1">
    <citation type="submission" date="2023-02" db="EMBL/GenBank/DDBJ databases">
        <title>Genome sequence of Mucilaginibacter jinjuensis strain KACC 16571.</title>
        <authorList>
            <person name="Kim S."/>
            <person name="Heo J."/>
            <person name="Kwon S.-W."/>
        </authorList>
    </citation>
    <scope>NUCLEOTIDE SEQUENCE [LARGE SCALE GENOMIC DNA]</scope>
    <source>
        <strain evidence="5 6">KACC 16571</strain>
    </source>
</reference>
<dbReference type="Pfam" id="PF08541">
    <property type="entry name" value="ACP_syn_III_C"/>
    <property type="match status" value="1"/>
</dbReference>
<organism evidence="5 6">
    <name type="scientific">Mucilaginibacter jinjuensis</name>
    <dbReference type="NCBI Taxonomy" id="1176721"/>
    <lineage>
        <taxon>Bacteria</taxon>
        <taxon>Pseudomonadati</taxon>
        <taxon>Bacteroidota</taxon>
        <taxon>Sphingobacteriia</taxon>
        <taxon>Sphingobacteriales</taxon>
        <taxon>Sphingobacteriaceae</taxon>
        <taxon>Mucilaginibacter</taxon>
    </lineage>
</organism>
<accession>A0ABY7TB47</accession>
<dbReference type="PANTHER" id="PTHR34069">
    <property type="entry name" value="3-OXOACYL-[ACYL-CARRIER-PROTEIN] SYNTHASE 3"/>
    <property type="match status" value="1"/>
</dbReference>
<keyword evidence="6" id="KW-1185">Reference proteome</keyword>
<dbReference type="EMBL" id="CP117167">
    <property type="protein sequence ID" value="WCT13161.1"/>
    <property type="molecule type" value="Genomic_DNA"/>
</dbReference>
<name>A0ABY7TB47_9SPHI</name>
<evidence type="ECO:0000313" key="5">
    <source>
        <dbReference type="EMBL" id="WCT13161.1"/>
    </source>
</evidence>
<keyword evidence="2" id="KW-0012">Acyltransferase</keyword>
<evidence type="ECO:0000259" key="4">
    <source>
        <dbReference type="Pfam" id="PF08545"/>
    </source>
</evidence>
<dbReference type="Proteomes" id="UP001216139">
    <property type="component" value="Chromosome"/>
</dbReference>
<dbReference type="Pfam" id="PF08545">
    <property type="entry name" value="ACP_syn_III"/>
    <property type="match status" value="1"/>
</dbReference>
<gene>
    <name evidence="5" type="ORF">PQO05_04340</name>
</gene>
<feature type="domain" description="Beta-ketoacyl-[acyl-carrier-protein] synthase III C-terminal" evidence="3">
    <location>
        <begin position="245"/>
        <end position="331"/>
    </location>
</feature>
<feature type="domain" description="Beta-ketoacyl-[acyl-carrier-protein] synthase III N-terminal" evidence="4">
    <location>
        <begin position="109"/>
        <end position="186"/>
    </location>
</feature>
<proteinExistence type="predicted"/>
<evidence type="ECO:0000256" key="1">
    <source>
        <dbReference type="ARBA" id="ARBA00022679"/>
    </source>
</evidence>
<dbReference type="Gene3D" id="3.40.47.10">
    <property type="match status" value="1"/>
</dbReference>
<dbReference type="PANTHER" id="PTHR34069:SF2">
    <property type="entry name" value="BETA-KETOACYL-[ACYL-CARRIER-PROTEIN] SYNTHASE III"/>
    <property type="match status" value="1"/>
</dbReference>
<keyword evidence="1" id="KW-0808">Transferase</keyword>
<dbReference type="RefSeq" id="WP_273631433.1">
    <property type="nucleotide sequence ID" value="NZ_CP117167.1"/>
</dbReference>
<dbReference type="CDD" id="cd00830">
    <property type="entry name" value="KAS_III"/>
    <property type="match status" value="1"/>
</dbReference>
<evidence type="ECO:0000313" key="6">
    <source>
        <dbReference type="Proteomes" id="UP001216139"/>
    </source>
</evidence>
<sequence length="333" mass="36624">MNKAYIKYIEYYLPDAILDNNTLNEEFPSWSADKISAKTGIYQRHIAAPDEFASDMAIKVAEKLIVNNNIDRSEIDFILLCTQSPDYFLPTTACIVQNKLNIPSSAGALDFNLGCSGYVYGLALAKGLIVSNIAKNVLLITSEVYSKFIHEKDKSNRTIFGDGASATLISNSGLCEIGEFDLGTDGSGANNLIVKEGATRYPERGNTETIDSFGNVHAPACLYMNGPEIFTFTSRAVPELINNTLNKNNLSLAKIDLHIFHQANQFMLEHLMKKIGIDRDRFFIYLKECGNTVSSTIPIALKNAIEGKIKKGDNVLLAGFGVGYSWGATILFF</sequence>
<dbReference type="InterPro" id="IPR013747">
    <property type="entry name" value="ACP_syn_III_C"/>
</dbReference>